<dbReference type="Proteomes" id="UP000037035">
    <property type="component" value="Unassembled WGS sequence"/>
</dbReference>
<keyword evidence="2" id="KW-1185">Reference proteome</keyword>
<gene>
    <name evidence="1" type="ORF">VP01_1637g5</name>
</gene>
<dbReference type="EMBL" id="LAVV01006434">
    <property type="protein sequence ID" value="KNZ59963.1"/>
    <property type="molecule type" value="Genomic_DNA"/>
</dbReference>
<name>A0A0L6VGT7_9BASI</name>
<dbReference type="VEuPathDB" id="FungiDB:VP01_1637g5"/>
<comment type="caution">
    <text evidence="1">The sequence shown here is derived from an EMBL/GenBank/DDBJ whole genome shotgun (WGS) entry which is preliminary data.</text>
</comment>
<evidence type="ECO:0000313" key="2">
    <source>
        <dbReference type="Proteomes" id="UP000037035"/>
    </source>
</evidence>
<protein>
    <submittedName>
        <fullName evidence="1">Uncharacterized protein</fullName>
    </submittedName>
</protein>
<proteinExistence type="predicted"/>
<accession>A0A0L6VGT7</accession>
<dbReference type="AlphaFoldDB" id="A0A0L6VGT7"/>
<organism evidence="1 2">
    <name type="scientific">Puccinia sorghi</name>
    <dbReference type="NCBI Taxonomy" id="27349"/>
    <lineage>
        <taxon>Eukaryota</taxon>
        <taxon>Fungi</taxon>
        <taxon>Dikarya</taxon>
        <taxon>Basidiomycota</taxon>
        <taxon>Pucciniomycotina</taxon>
        <taxon>Pucciniomycetes</taxon>
        <taxon>Pucciniales</taxon>
        <taxon>Pucciniaceae</taxon>
        <taxon>Puccinia</taxon>
    </lineage>
</organism>
<evidence type="ECO:0000313" key="1">
    <source>
        <dbReference type="EMBL" id="KNZ59963.1"/>
    </source>
</evidence>
<reference evidence="1 2" key="1">
    <citation type="submission" date="2015-08" db="EMBL/GenBank/DDBJ databases">
        <title>Next Generation Sequencing and Analysis of the Genome of Puccinia sorghi L Schw, the Causal Agent of Maize Common Rust.</title>
        <authorList>
            <person name="Rochi L."/>
            <person name="Burguener G."/>
            <person name="Darino M."/>
            <person name="Turjanski A."/>
            <person name="Kreff E."/>
            <person name="Dieguez M.J."/>
            <person name="Sacco F."/>
        </authorList>
    </citation>
    <scope>NUCLEOTIDE SEQUENCE [LARGE SCALE GENOMIC DNA]</scope>
    <source>
        <strain evidence="1 2">RO10H11247</strain>
    </source>
</reference>
<sequence length="166" mass="18819">MADWDFGSDLDATPLQIKDKPPVTQSMYKRKAPNSEETKFIILPFKKRKIDICSAIENLSLSYFKSYIFWEIHNQNTPELGDNTKQPNKNGLITWEVSMPHGGTFEEKNKACINNAHIFSKFVKVISAPGEEGEKFIVTLIEKDSNVVAQVAMRSLFSSTGRTQMI</sequence>